<organism evidence="6 7">
    <name type="scientific">Acetivibrio clariflavus (strain DSM 19732 / NBRC 101661 / EBR45)</name>
    <name type="common">Clostridium clariflavum</name>
    <dbReference type="NCBI Taxonomy" id="720554"/>
    <lineage>
        <taxon>Bacteria</taxon>
        <taxon>Bacillati</taxon>
        <taxon>Bacillota</taxon>
        <taxon>Clostridia</taxon>
        <taxon>Eubacteriales</taxon>
        <taxon>Oscillospiraceae</taxon>
        <taxon>Acetivibrio</taxon>
    </lineage>
</organism>
<dbReference type="Gene3D" id="3.40.47.10">
    <property type="match status" value="1"/>
</dbReference>
<reference evidence="7" key="1">
    <citation type="submission" date="2011-12" db="EMBL/GenBank/DDBJ databases">
        <title>Complete sequence of Clostridium clariflavum DSM 19732.</title>
        <authorList>
            <consortium name="US DOE Joint Genome Institute"/>
            <person name="Lucas S."/>
            <person name="Han J."/>
            <person name="Lapidus A."/>
            <person name="Cheng J.-F."/>
            <person name="Goodwin L."/>
            <person name="Pitluck S."/>
            <person name="Peters L."/>
            <person name="Teshima H."/>
            <person name="Detter J.C."/>
            <person name="Han C."/>
            <person name="Tapia R."/>
            <person name="Land M."/>
            <person name="Hauser L."/>
            <person name="Kyrpides N."/>
            <person name="Ivanova N."/>
            <person name="Pagani I."/>
            <person name="Kitzmiller T."/>
            <person name="Lynd L."/>
            <person name="Izquierdo J."/>
            <person name="Woyke T."/>
        </authorList>
    </citation>
    <scope>NUCLEOTIDE SEQUENCE [LARGE SCALE GENOMIC DNA]</scope>
    <source>
        <strain evidence="7">DSM 19732 / NBRC 101661 / EBR45</strain>
    </source>
</reference>
<dbReference type="EMBL" id="CP003065">
    <property type="protein sequence ID" value="AEV69227.1"/>
    <property type="molecule type" value="Genomic_DNA"/>
</dbReference>
<dbReference type="STRING" id="720554.Clocl_2661"/>
<gene>
    <name evidence="6" type="ordered locus">Clocl_2661</name>
</gene>
<dbReference type="SMART" id="SM00822">
    <property type="entry name" value="PKS_KR"/>
    <property type="match status" value="1"/>
</dbReference>
<dbReference type="eggNOG" id="COG3321">
    <property type="taxonomic scope" value="Bacteria"/>
</dbReference>
<dbReference type="InterPro" id="IPR016039">
    <property type="entry name" value="Thiolase-like"/>
</dbReference>
<dbReference type="Gene3D" id="1.10.1200.10">
    <property type="entry name" value="ACP-like"/>
    <property type="match status" value="1"/>
</dbReference>
<dbReference type="PROSITE" id="PS50075">
    <property type="entry name" value="CARRIER"/>
    <property type="match status" value="1"/>
</dbReference>
<reference evidence="6 7" key="2">
    <citation type="journal article" date="2012" name="Stand. Genomic Sci.">
        <title>Complete Genome Sequence of Clostridium clariflavum DSM 19732.</title>
        <authorList>
            <person name="Izquierdo J.A."/>
            <person name="Goodwin L."/>
            <person name="Davenport K.W."/>
            <person name="Teshima H."/>
            <person name="Bruce D."/>
            <person name="Detter C."/>
            <person name="Tapia R."/>
            <person name="Han S."/>
            <person name="Land M."/>
            <person name="Hauser L."/>
            <person name="Jeffries C.D."/>
            <person name="Han J."/>
            <person name="Pitluck S."/>
            <person name="Nolan M."/>
            <person name="Chen A."/>
            <person name="Huntemann M."/>
            <person name="Mavromatis K."/>
            <person name="Mikhailova N."/>
            <person name="Liolios K."/>
            <person name="Woyke T."/>
            <person name="Lynd L.R."/>
        </authorList>
    </citation>
    <scope>NUCLEOTIDE SEQUENCE [LARGE SCALE GENOMIC DNA]</scope>
    <source>
        <strain evidence="7">DSM 19732 / NBRC 101661 / EBR45</strain>
    </source>
</reference>
<evidence type="ECO:0000256" key="3">
    <source>
        <dbReference type="ARBA" id="ARBA00022679"/>
    </source>
</evidence>
<dbReference type="InterPro" id="IPR014031">
    <property type="entry name" value="Ketoacyl_synth_C"/>
</dbReference>
<dbReference type="GO" id="GO:0004312">
    <property type="term" value="F:fatty acid synthase activity"/>
    <property type="evidence" value="ECO:0007669"/>
    <property type="project" value="TreeGrafter"/>
</dbReference>
<dbReference type="GO" id="GO:0071770">
    <property type="term" value="P:DIM/DIP cell wall layer assembly"/>
    <property type="evidence" value="ECO:0007669"/>
    <property type="project" value="TreeGrafter"/>
</dbReference>
<dbReference type="SMART" id="SM00823">
    <property type="entry name" value="PKS_PP"/>
    <property type="match status" value="1"/>
</dbReference>
<dbReference type="Proteomes" id="UP000005435">
    <property type="component" value="Chromosome"/>
</dbReference>
<dbReference type="SUPFAM" id="SSF51735">
    <property type="entry name" value="NAD(P)-binding Rossmann-fold domains"/>
    <property type="match status" value="2"/>
</dbReference>
<evidence type="ECO:0000259" key="5">
    <source>
        <dbReference type="PROSITE" id="PS52004"/>
    </source>
</evidence>
<dbReference type="GO" id="GO:0006633">
    <property type="term" value="P:fatty acid biosynthetic process"/>
    <property type="evidence" value="ECO:0007669"/>
    <property type="project" value="TreeGrafter"/>
</dbReference>
<dbReference type="Gene3D" id="3.40.50.720">
    <property type="entry name" value="NAD(P)-binding Rossmann-like Domain"/>
    <property type="match status" value="1"/>
</dbReference>
<feature type="domain" description="Ketosynthase family 3 (KS3)" evidence="5">
    <location>
        <begin position="58"/>
        <end position="479"/>
    </location>
</feature>
<dbReference type="KEGG" id="ccl:Clocl_2661"/>
<dbReference type="InterPro" id="IPR020841">
    <property type="entry name" value="PKS_Beta-ketoAc_synthase_dom"/>
</dbReference>
<dbReference type="InterPro" id="IPR009081">
    <property type="entry name" value="PP-bd_ACP"/>
</dbReference>
<dbReference type="SMART" id="SM00825">
    <property type="entry name" value="PKS_KS"/>
    <property type="match status" value="1"/>
</dbReference>
<dbReference type="CDD" id="cd00833">
    <property type="entry name" value="PKS"/>
    <property type="match status" value="1"/>
</dbReference>
<dbReference type="InterPro" id="IPR049490">
    <property type="entry name" value="C883_1060-like_KR_N"/>
</dbReference>
<dbReference type="GO" id="GO:0031177">
    <property type="term" value="F:phosphopantetheine binding"/>
    <property type="evidence" value="ECO:0007669"/>
    <property type="project" value="InterPro"/>
</dbReference>
<accession>G8M268</accession>
<dbReference type="InterPro" id="IPR020806">
    <property type="entry name" value="PKS_PP-bd"/>
</dbReference>
<dbReference type="Pfam" id="PF00550">
    <property type="entry name" value="PP-binding"/>
    <property type="match status" value="1"/>
</dbReference>
<dbReference type="PANTHER" id="PTHR43775:SF37">
    <property type="entry name" value="SI:DKEY-61P9.11"/>
    <property type="match status" value="1"/>
</dbReference>
<dbReference type="Pfam" id="PF08659">
    <property type="entry name" value="KR"/>
    <property type="match status" value="1"/>
</dbReference>
<name>G8M268_ACECE</name>
<evidence type="ECO:0000313" key="6">
    <source>
        <dbReference type="EMBL" id="AEV69227.1"/>
    </source>
</evidence>
<dbReference type="PANTHER" id="PTHR43775">
    <property type="entry name" value="FATTY ACID SYNTHASE"/>
    <property type="match status" value="1"/>
</dbReference>
<dbReference type="Pfam" id="PF00109">
    <property type="entry name" value="ketoacyl-synt"/>
    <property type="match status" value="1"/>
</dbReference>
<dbReference type="OrthoDB" id="9765680at2"/>
<dbReference type="SUPFAM" id="SSF53901">
    <property type="entry name" value="Thiolase-like"/>
    <property type="match status" value="1"/>
</dbReference>
<evidence type="ECO:0000256" key="1">
    <source>
        <dbReference type="ARBA" id="ARBA00022450"/>
    </source>
</evidence>
<dbReference type="InterPro" id="IPR036291">
    <property type="entry name" value="NAD(P)-bd_dom_sf"/>
</dbReference>
<proteinExistence type="predicted"/>
<keyword evidence="7" id="KW-1185">Reference proteome</keyword>
<dbReference type="GO" id="GO:0005737">
    <property type="term" value="C:cytoplasm"/>
    <property type="evidence" value="ECO:0007669"/>
    <property type="project" value="TreeGrafter"/>
</dbReference>
<evidence type="ECO:0000256" key="2">
    <source>
        <dbReference type="ARBA" id="ARBA00022553"/>
    </source>
</evidence>
<dbReference type="Pfam" id="PF22621">
    <property type="entry name" value="CurL-like_PKS_C"/>
    <property type="match status" value="1"/>
</dbReference>
<dbReference type="InterPro" id="IPR036736">
    <property type="entry name" value="ACP-like_sf"/>
</dbReference>
<dbReference type="InterPro" id="IPR014030">
    <property type="entry name" value="Ketoacyl_synth_N"/>
</dbReference>
<protein>
    <submittedName>
        <fullName evidence="6">Beta-ketoacyl synthase family protein,phosphopantetheine-containing protein</fullName>
    </submittedName>
</protein>
<feature type="domain" description="Carrier" evidence="4">
    <location>
        <begin position="1202"/>
        <end position="1277"/>
    </location>
</feature>
<keyword evidence="3" id="KW-0808">Transferase</keyword>
<dbReference type="Pfam" id="PF02801">
    <property type="entry name" value="Ketoacyl-synt_C"/>
    <property type="match status" value="1"/>
</dbReference>
<dbReference type="InterPro" id="IPR013968">
    <property type="entry name" value="PKS_KR"/>
</dbReference>
<dbReference type="GO" id="GO:0005886">
    <property type="term" value="C:plasma membrane"/>
    <property type="evidence" value="ECO:0007669"/>
    <property type="project" value="TreeGrafter"/>
</dbReference>
<dbReference type="InterPro" id="IPR050091">
    <property type="entry name" value="PKS_NRPS_Biosynth_Enz"/>
</dbReference>
<dbReference type="Pfam" id="PF21394">
    <property type="entry name" value="Beta-ketacyl_N"/>
    <property type="match status" value="1"/>
</dbReference>
<evidence type="ECO:0000259" key="4">
    <source>
        <dbReference type="PROSITE" id="PS50075"/>
    </source>
</evidence>
<keyword evidence="1" id="KW-0596">Phosphopantetheine</keyword>
<dbReference type="Gene3D" id="1.10.1240.100">
    <property type="match status" value="1"/>
</dbReference>
<keyword evidence="2" id="KW-0597">Phosphoprotein</keyword>
<evidence type="ECO:0000313" key="7">
    <source>
        <dbReference type="Proteomes" id="UP000005435"/>
    </source>
</evidence>
<dbReference type="CDD" id="cd08953">
    <property type="entry name" value="KR_2_SDR_x"/>
    <property type="match status" value="1"/>
</dbReference>
<sequence length="1318" mass="148944">MFDIQIGRLNYNYLKLLGVAAVEKVKRYIYQQVAEKKLSVSDAKSMLMDIQKYSDNVTEDIAIIGMACRFPMADNTKEFWNNLVNGVESIRAFPDIRRKDTDCRLKKNAEEHDDPYQHQGYLNRIDEFDAAFFNITPKEATLMDPAHRIMLETVWEALEDAGIAGKNIIGSDTGVFIGKAHLGEPLYKDFMNELDPVAFTGMISSTISGRISYLFDLKSINMVIDTACSSSLVAVHNACKALQNKECKMAIVGGVSLSLFPSEDNRIEMMESPDYKLKPFDKEANGTVWGEGIGVLILKPIKKAIEDKDNIYAVIKGSASNSDGTSNGMTAPNAIAQENLLITAWERAGVTPETIQYIETHGTGTSLGDPIEIKGISNAFKRTTSKKQFCGIGSVKANIGHLIGASGIASLIKVVLCLKHQVIPPTINFDMPNSFINFIDSPVYINDTLRKWERSEYPRRAGVSSFGLSGTNCHVVVEEYLDENVRDDCENDFPLVFTLAAKNQEALYEMIKRYNLFITENININVRNICYTVNTGRSHFEHRLAFVVRSKSDFLNKIKILKDLELKSGNHEGFYYNAHKILMEHKANSIDKGMTSEEIKRFSNMANKKLSEFVQTGRTNLMLLEEVCSLYVDGADVEWELLFKDMSVKKISLPFYPFSKKRYWVANSKKNNIEEVLENEIYFGLKWKEELLDQTSLDLVDKVTVIFKAKQGYGDRICSILRSERSNVIEVEFGEMFSKVEEKKYVIRNSETDFKHLFDDIGKERIHQIIHLLSVDDKSIIDDVEDLKQKVNRNFYNLFYLCKTIKNSNTIAEPIDFVLVTLCADSVIEDENVISENAVMYGLIKGISREYPLLKFRYIDVDESSLENDDLIKEFNAKNQLYNVAYRQNKRYVQEFVAIDIEKEKGNNVQIKNEGVYVITGGLGGIGLEIAKFIASKNNVKLVLINRSKLPDRKLWSHINESKDEKLYKVIKAIEAIESNGSEVIIYSADVSDMDSMTSIVSEIKDKYGGINGIIHSAGVSGQGFILEKKEEEINTIFDSKIYGTWVLDKVTEECNMDFFVLFSSIATVFTAPGQADYAAANCYMDSFAVNRNRRGKKTCVIDWVAWKDTGMAAKNKVNIDTMFKAIKTETAIKAFDCILHKDIERVIVGEMNYGSKMLNFIDGHFLKISEQIKLRIDAGKKIKSNNTNLTVEAKEVLNAGRDYKETEKIIKQVFMDVLGFEDINVNDNFFELGADSILLSQVYNELKKIYSGSINITDIFENYTISKLAAYINESLNPKNEAAPKEKDIEAEISAALSKMESGELSVDNVVEILKKV</sequence>
<dbReference type="SUPFAM" id="SSF47336">
    <property type="entry name" value="ACP-like"/>
    <property type="match status" value="1"/>
</dbReference>
<dbReference type="PROSITE" id="PS52004">
    <property type="entry name" value="KS3_2"/>
    <property type="match status" value="1"/>
</dbReference>
<dbReference type="InterPro" id="IPR057326">
    <property type="entry name" value="KR_dom"/>
</dbReference>
<dbReference type="HOGENOM" id="CLU_000022_35_0_9"/>